<reference evidence="2 3" key="1">
    <citation type="submission" date="2020-06" db="EMBL/GenBank/DDBJ databases">
        <authorList>
            <person name="Li R."/>
            <person name="Bekaert M."/>
        </authorList>
    </citation>
    <scope>NUCLEOTIDE SEQUENCE [LARGE SCALE GENOMIC DNA]</scope>
    <source>
        <strain evidence="3">wild</strain>
    </source>
</reference>
<name>A0A6J8CXT1_MYTCO</name>
<sequence>MFLYLSFNKVLTKKDLDVRYLHAVRFGQQQHLIQFCWQNLTEYRIKTMMTVQNIYKAMICFGYFIVSQSLLRWDIKTTTVIYGRDATLSCNGNGCMPISIRKWIGGPTDDVLCFNDYSSDPAKYQLMYNKSKPSFDLMIKRFNFTDANCSYTCACGFFQYTNMLQMQEIDFVYPPGKDLSSETKQEDGKLYIRMSMKVYPLPNCTISYEDIVLPVKNKIIDVQEELGIKLYLLKLEYILDVEYKNCRENLTLSCDVRSIEFPLLQQELALCKDHPDAKLGALVWILIGSVCGLFLFALIVKCGWKRRKRRNNEEKTVNSGNRFAMGDFTHEPSGEPLKCDNCSITSTENNEQTVLYKTSPSET</sequence>
<evidence type="ECO:0000313" key="3">
    <source>
        <dbReference type="Proteomes" id="UP000507470"/>
    </source>
</evidence>
<evidence type="ECO:0000256" key="1">
    <source>
        <dbReference type="SAM" id="Phobius"/>
    </source>
</evidence>
<dbReference type="OrthoDB" id="6155503at2759"/>
<organism evidence="2 3">
    <name type="scientific">Mytilus coruscus</name>
    <name type="common">Sea mussel</name>
    <dbReference type="NCBI Taxonomy" id="42192"/>
    <lineage>
        <taxon>Eukaryota</taxon>
        <taxon>Metazoa</taxon>
        <taxon>Spiralia</taxon>
        <taxon>Lophotrochozoa</taxon>
        <taxon>Mollusca</taxon>
        <taxon>Bivalvia</taxon>
        <taxon>Autobranchia</taxon>
        <taxon>Pteriomorphia</taxon>
        <taxon>Mytilida</taxon>
        <taxon>Mytiloidea</taxon>
        <taxon>Mytilidae</taxon>
        <taxon>Mytilinae</taxon>
        <taxon>Mytilus</taxon>
    </lineage>
</organism>
<gene>
    <name evidence="2" type="ORF">MCOR_34370</name>
</gene>
<keyword evidence="3" id="KW-1185">Reference proteome</keyword>
<keyword evidence="1" id="KW-1133">Transmembrane helix</keyword>
<evidence type="ECO:0000313" key="2">
    <source>
        <dbReference type="EMBL" id="CAC5400157.1"/>
    </source>
</evidence>
<dbReference type="EMBL" id="CACVKT020006176">
    <property type="protein sequence ID" value="CAC5400157.1"/>
    <property type="molecule type" value="Genomic_DNA"/>
</dbReference>
<keyword evidence="1" id="KW-0812">Transmembrane</keyword>
<dbReference type="Proteomes" id="UP000507470">
    <property type="component" value="Unassembled WGS sequence"/>
</dbReference>
<accession>A0A6J8CXT1</accession>
<dbReference type="AlphaFoldDB" id="A0A6J8CXT1"/>
<keyword evidence="1" id="KW-0472">Membrane</keyword>
<protein>
    <submittedName>
        <fullName evidence="2">ITGA10</fullName>
    </submittedName>
</protein>
<proteinExistence type="predicted"/>
<feature type="transmembrane region" description="Helical" evidence="1">
    <location>
        <begin position="281"/>
        <end position="300"/>
    </location>
</feature>